<dbReference type="Proteomes" id="UP000438093">
    <property type="component" value="Unassembled WGS sequence"/>
</dbReference>
<dbReference type="EMBL" id="VTFY01000004">
    <property type="protein sequence ID" value="MRX82086.1"/>
    <property type="molecule type" value="Genomic_DNA"/>
</dbReference>
<organism evidence="2 3">
    <name type="scientific">Eggerthella guodeyinii</name>
    <dbReference type="NCBI Taxonomy" id="2690837"/>
    <lineage>
        <taxon>Bacteria</taxon>
        <taxon>Bacillati</taxon>
        <taxon>Actinomycetota</taxon>
        <taxon>Coriobacteriia</taxon>
        <taxon>Eggerthellales</taxon>
        <taxon>Eggerthellaceae</taxon>
        <taxon>Eggerthella</taxon>
    </lineage>
</organism>
<keyword evidence="3" id="KW-1185">Reference proteome</keyword>
<protein>
    <submittedName>
        <fullName evidence="2">Uncharacterized protein</fullName>
    </submittedName>
</protein>
<dbReference type="AlphaFoldDB" id="A0A6N7RLG1"/>
<evidence type="ECO:0000313" key="3">
    <source>
        <dbReference type="Proteomes" id="UP000438093"/>
    </source>
</evidence>
<feature type="transmembrane region" description="Helical" evidence="1">
    <location>
        <begin position="41"/>
        <end position="62"/>
    </location>
</feature>
<keyword evidence="1" id="KW-1133">Transmembrane helix</keyword>
<gene>
    <name evidence="2" type="ORF">GJG86_06230</name>
</gene>
<keyword evidence="1" id="KW-0472">Membrane</keyword>
<feature type="transmembrane region" description="Helical" evidence="1">
    <location>
        <begin position="6"/>
        <end position="29"/>
    </location>
</feature>
<keyword evidence="1" id="KW-0812">Transmembrane</keyword>
<sequence>MPIPVMIGALLATTALVLYVAGILMTVITGTVKKRNVIMQTVAVVCDAVATVCMMIQAQGIIPADFHGWIGYTALAFMVVDLVFVMRHRKDGKASSPMRVYAAVALVFWIVSYSLGFVKMG</sequence>
<name>A0A6N7RLG1_9ACTN</name>
<reference evidence="3" key="1">
    <citation type="submission" date="2019-08" db="EMBL/GenBank/DDBJ databases">
        <title>Arthrobacter sp. nov., isolated from plateau pika and Tibetan wild ass.</title>
        <authorList>
            <person name="Ge Y."/>
        </authorList>
    </citation>
    <scope>NUCLEOTIDE SEQUENCE [LARGE SCALE GENOMIC DNA]</scope>
    <source>
        <strain evidence="3">HF-4214</strain>
    </source>
</reference>
<comment type="caution">
    <text evidence="2">The sequence shown here is derived from an EMBL/GenBank/DDBJ whole genome shotgun (WGS) entry which is preliminary data.</text>
</comment>
<feature type="transmembrane region" description="Helical" evidence="1">
    <location>
        <begin position="98"/>
        <end position="118"/>
    </location>
</feature>
<dbReference type="RefSeq" id="WP_154332969.1">
    <property type="nucleotide sequence ID" value="NZ_VTFY01000004.1"/>
</dbReference>
<evidence type="ECO:0000256" key="1">
    <source>
        <dbReference type="SAM" id="Phobius"/>
    </source>
</evidence>
<feature type="transmembrane region" description="Helical" evidence="1">
    <location>
        <begin position="68"/>
        <end position="86"/>
    </location>
</feature>
<accession>A0A6N7RLG1</accession>
<evidence type="ECO:0000313" key="2">
    <source>
        <dbReference type="EMBL" id="MRX82086.1"/>
    </source>
</evidence>
<proteinExistence type="predicted"/>